<evidence type="ECO:0000313" key="1">
    <source>
        <dbReference type="EMBL" id="SCU65069.1"/>
    </source>
</evidence>
<dbReference type="GeneID" id="92380925"/>
<evidence type="ECO:0000313" key="2">
    <source>
        <dbReference type="Proteomes" id="UP000195570"/>
    </source>
</evidence>
<reference evidence="1" key="1">
    <citation type="submission" date="2016-09" db="EMBL/GenBank/DDBJ databases">
        <authorList>
            <person name="Hebert L."/>
            <person name="Moumen B."/>
        </authorList>
    </citation>
    <scope>NUCLEOTIDE SEQUENCE [LARGE SCALE GENOMIC DNA]</scope>
    <source>
        <strain evidence="1">OVI</strain>
    </source>
</reference>
<gene>
    <name evidence="1" type="ORF">TEOVI_000699100</name>
</gene>
<comment type="caution">
    <text evidence="1">The sequence shown here is derived from an EMBL/GenBank/DDBJ whole genome shotgun (WGS) entry which is preliminary data.</text>
</comment>
<organism evidence="1 2">
    <name type="scientific">Trypanosoma equiperdum</name>
    <dbReference type="NCBI Taxonomy" id="5694"/>
    <lineage>
        <taxon>Eukaryota</taxon>
        <taxon>Discoba</taxon>
        <taxon>Euglenozoa</taxon>
        <taxon>Kinetoplastea</taxon>
        <taxon>Metakinetoplastina</taxon>
        <taxon>Trypanosomatida</taxon>
        <taxon>Trypanosomatidae</taxon>
        <taxon>Trypanosoma</taxon>
    </lineage>
</organism>
<name>A0A1G4I0E6_TRYEQ</name>
<protein>
    <submittedName>
        <fullName evidence="1">Uncharacterized protein</fullName>
    </submittedName>
</protein>
<sequence>MLRRFVAQAPPRLCVWYYISRGVGDWQPRPKHRARFSKQALAQSRTRFMEQKAMSSMRQNINEVHGELQGHRSKLRRQCEQTAFDLVNRAGKGPAASAGQTMSTARHFLMLNEVARKALRSGRRERKNIFTNSKKWRG</sequence>
<accession>A0A1G4I0E6</accession>
<dbReference type="VEuPathDB" id="TriTrypDB:TEOVI_000699100"/>
<dbReference type="Proteomes" id="UP000195570">
    <property type="component" value="Unassembled WGS sequence"/>
</dbReference>
<dbReference type="EMBL" id="CZPT02000213">
    <property type="protein sequence ID" value="SCU65069.1"/>
    <property type="molecule type" value="Genomic_DNA"/>
</dbReference>
<keyword evidence="2" id="KW-1185">Reference proteome</keyword>
<dbReference type="RefSeq" id="XP_067076725.1">
    <property type="nucleotide sequence ID" value="XM_067220624.1"/>
</dbReference>
<dbReference type="AlphaFoldDB" id="A0A1G4I0E6"/>
<proteinExistence type="predicted"/>